<reference evidence="9" key="1">
    <citation type="journal article" date="2019" name="Int. J. Syst. Evol. Microbiol.">
        <title>The Global Catalogue of Microorganisms (GCM) 10K type strain sequencing project: providing services to taxonomists for standard genome sequencing and annotation.</title>
        <authorList>
            <consortium name="The Broad Institute Genomics Platform"/>
            <consortium name="The Broad Institute Genome Sequencing Center for Infectious Disease"/>
            <person name="Wu L."/>
            <person name="Ma J."/>
        </authorList>
    </citation>
    <scope>NUCLEOTIDE SEQUENCE [LARGE SCALE GENOMIC DNA]</scope>
    <source>
        <strain evidence="9">JCM 17441</strain>
    </source>
</reference>
<dbReference type="EMBL" id="BAABAT010000044">
    <property type="protein sequence ID" value="GAA4261076.1"/>
    <property type="molecule type" value="Genomic_DNA"/>
</dbReference>
<evidence type="ECO:0000313" key="8">
    <source>
        <dbReference type="EMBL" id="GAA4261076.1"/>
    </source>
</evidence>
<dbReference type="Pfam" id="PF04542">
    <property type="entry name" value="Sigma70_r2"/>
    <property type="match status" value="1"/>
</dbReference>
<dbReference type="InterPro" id="IPR007627">
    <property type="entry name" value="RNA_pol_sigma70_r2"/>
</dbReference>
<accession>A0ABP8DPI1</accession>
<protein>
    <submittedName>
        <fullName evidence="8">RNA polymerase sigma factor</fullName>
    </submittedName>
</protein>
<dbReference type="Proteomes" id="UP001500620">
    <property type="component" value="Unassembled WGS sequence"/>
</dbReference>
<dbReference type="InterPro" id="IPR036388">
    <property type="entry name" value="WH-like_DNA-bd_sf"/>
</dbReference>
<feature type="domain" description="RNA polymerase sigma factor 70 region 4 type 2" evidence="7">
    <location>
        <begin position="114"/>
        <end position="165"/>
    </location>
</feature>
<dbReference type="CDD" id="cd06171">
    <property type="entry name" value="Sigma70_r4"/>
    <property type="match status" value="1"/>
</dbReference>
<keyword evidence="5" id="KW-0804">Transcription</keyword>
<dbReference type="InterPro" id="IPR013325">
    <property type="entry name" value="RNA_pol_sigma_r2"/>
</dbReference>
<dbReference type="PANTHER" id="PTHR43133:SF8">
    <property type="entry name" value="RNA POLYMERASE SIGMA FACTOR HI_1459-RELATED"/>
    <property type="match status" value="1"/>
</dbReference>
<dbReference type="Pfam" id="PF08281">
    <property type="entry name" value="Sigma70_r4_2"/>
    <property type="match status" value="1"/>
</dbReference>
<proteinExistence type="inferred from homology"/>
<keyword evidence="4" id="KW-0238">DNA-binding</keyword>
<comment type="similarity">
    <text evidence="1">Belongs to the sigma-70 factor family. ECF subfamily.</text>
</comment>
<name>A0ABP8DPI1_9ACTN</name>
<evidence type="ECO:0000256" key="2">
    <source>
        <dbReference type="ARBA" id="ARBA00023015"/>
    </source>
</evidence>
<evidence type="ECO:0000256" key="4">
    <source>
        <dbReference type="ARBA" id="ARBA00023125"/>
    </source>
</evidence>
<keyword evidence="9" id="KW-1185">Reference proteome</keyword>
<dbReference type="SUPFAM" id="SSF88659">
    <property type="entry name" value="Sigma3 and sigma4 domains of RNA polymerase sigma factors"/>
    <property type="match status" value="1"/>
</dbReference>
<gene>
    <name evidence="8" type="ORF">GCM10022255_092250</name>
</gene>
<dbReference type="InterPro" id="IPR014284">
    <property type="entry name" value="RNA_pol_sigma-70_dom"/>
</dbReference>
<keyword evidence="3" id="KW-0731">Sigma factor</keyword>
<organism evidence="8 9">
    <name type="scientific">Dactylosporangium darangshiense</name>
    <dbReference type="NCBI Taxonomy" id="579108"/>
    <lineage>
        <taxon>Bacteria</taxon>
        <taxon>Bacillati</taxon>
        <taxon>Actinomycetota</taxon>
        <taxon>Actinomycetes</taxon>
        <taxon>Micromonosporales</taxon>
        <taxon>Micromonosporaceae</taxon>
        <taxon>Dactylosporangium</taxon>
    </lineage>
</organism>
<dbReference type="InterPro" id="IPR013324">
    <property type="entry name" value="RNA_pol_sigma_r3/r4-like"/>
</dbReference>
<evidence type="ECO:0000313" key="9">
    <source>
        <dbReference type="Proteomes" id="UP001500620"/>
    </source>
</evidence>
<evidence type="ECO:0000256" key="1">
    <source>
        <dbReference type="ARBA" id="ARBA00010641"/>
    </source>
</evidence>
<keyword evidence="2" id="KW-0805">Transcription regulation</keyword>
<evidence type="ECO:0000256" key="5">
    <source>
        <dbReference type="ARBA" id="ARBA00023163"/>
    </source>
</evidence>
<sequence length="174" mass="19817">MTVTVAGVQREAGRAAMHEDVRRDFFAANYARLAGWVRRQVDDDETAHDIAAEAFTRLLSRWSDSYDPHAYLYKVAVNLLRDHWRRSVRERRVLSLAAADQRDVPDGRPERGDDLRATLQLLPEHQRTALLLHYLAGFSVREVSAIVGRPEGTVKSDLFHARARIRAELDGTDD</sequence>
<evidence type="ECO:0000259" key="6">
    <source>
        <dbReference type="Pfam" id="PF04542"/>
    </source>
</evidence>
<dbReference type="NCBIfam" id="TIGR02937">
    <property type="entry name" value="sigma70-ECF"/>
    <property type="match status" value="1"/>
</dbReference>
<evidence type="ECO:0000256" key="3">
    <source>
        <dbReference type="ARBA" id="ARBA00023082"/>
    </source>
</evidence>
<dbReference type="InterPro" id="IPR039425">
    <property type="entry name" value="RNA_pol_sigma-70-like"/>
</dbReference>
<dbReference type="SUPFAM" id="SSF88946">
    <property type="entry name" value="Sigma2 domain of RNA polymerase sigma factors"/>
    <property type="match status" value="1"/>
</dbReference>
<dbReference type="Gene3D" id="1.10.1740.10">
    <property type="match status" value="1"/>
</dbReference>
<dbReference type="Gene3D" id="1.10.10.10">
    <property type="entry name" value="Winged helix-like DNA-binding domain superfamily/Winged helix DNA-binding domain"/>
    <property type="match status" value="1"/>
</dbReference>
<dbReference type="PANTHER" id="PTHR43133">
    <property type="entry name" value="RNA POLYMERASE ECF-TYPE SIGMA FACTO"/>
    <property type="match status" value="1"/>
</dbReference>
<feature type="domain" description="RNA polymerase sigma-70 region 2" evidence="6">
    <location>
        <begin position="26"/>
        <end position="89"/>
    </location>
</feature>
<evidence type="ECO:0000259" key="7">
    <source>
        <dbReference type="Pfam" id="PF08281"/>
    </source>
</evidence>
<dbReference type="InterPro" id="IPR013249">
    <property type="entry name" value="RNA_pol_sigma70_r4_t2"/>
</dbReference>
<comment type="caution">
    <text evidence="8">The sequence shown here is derived from an EMBL/GenBank/DDBJ whole genome shotgun (WGS) entry which is preliminary data.</text>
</comment>